<name>A0AAD4MEU4_9AGAM</name>
<protein>
    <submittedName>
        <fullName evidence="3">Uncharacterized protein</fullName>
    </submittedName>
</protein>
<proteinExistence type="predicted"/>
<evidence type="ECO:0000313" key="4">
    <source>
        <dbReference type="Proteomes" id="UP001203297"/>
    </source>
</evidence>
<organism evidence="3 4">
    <name type="scientific">Multifurca ochricompacta</name>
    <dbReference type="NCBI Taxonomy" id="376703"/>
    <lineage>
        <taxon>Eukaryota</taxon>
        <taxon>Fungi</taxon>
        <taxon>Dikarya</taxon>
        <taxon>Basidiomycota</taxon>
        <taxon>Agaricomycotina</taxon>
        <taxon>Agaricomycetes</taxon>
        <taxon>Russulales</taxon>
        <taxon>Russulaceae</taxon>
        <taxon>Multifurca</taxon>
    </lineage>
</organism>
<feature type="region of interest" description="Disordered" evidence="1">
    <location>
        <begin position="71"/>
        <end position="130"/>
    </location>
</feature>
<feature type="compositionally biased region" description="Low complexity" evidence="1">
    <location>
        <begin position="93"/>
        <end position="130"/>
    </location>
</feature>
<dbReference type="AlphaFoldDB" id="A0AAD4MEU4"/>
<comment type="caution">
    <text evidence="3">The sequence shown here is derived from an EMBL/GenBank/DDBJ whole genome shotgun (WGS) entry which is preliminary data.</text>
</comment>
<dbReference type="Proteomes" id="UP001203297">
    <property type="component" value="Unassembled WGS sequence"/>
</dbReference>
<dbReference type="EMBL" id="WTXG01000001">
    <property type="protein sequence ID" value="KAI0307642.1"/>
    <property type="molecule type" value="Genomic_DNA"/>
</dbReference>
<feature type="signal peptide" evidence="2">
    <location>
        <begin position="1"/>
        <end position="17"/>
    </location>
</feature>
<accession>A0AAD4MEU4</accession>
<evidence type="ECO:0000313" key="3">
    <source>
        <dbReference type="EMBL" id="KAI0307642.1"/>
    </source>
</evidence>
<keyword evidence="4" id="KW-1185">Reference proteome</keyword>
<evidence type="ECO:0000256" key="1">
    <source>
        <dbReference type="SAM" id="MobiDB-lite"/>
    </source>
</evidence>
<feature type="chain" id="PRO_5041949528" evidence="2">
    <location>
        <begin position="18"/>
        <end position="166"/>
    </location>
</feature>
<gene>
    <name evidence="3" type="ORF">B0F90DRAFT_1675710</name>
</gene>
<evidence type="ECO:0000256" key="2">
    <source>
        <dbReference type="SAM" id="SignalP"/>
    </source>
</evidence>
<reference evidence="3" key="1">
    <citation type="journal article" date="2022" name="New Phytol.">
        <title>Evolutionary transition to the ectomycorrhizal habit in the genomes of a hyperdiverse lineage of mushroom-forming fungi.</title>
        <authorList>
            <person name="Looney B."/>
            <person name="Miyauchi S."/>
            <person name="Morin E."/>
            <person name="Drula E."/>
            <person name="Courty P.E."/>
            <person name="Kohler A."/>
            <person name="Kuo A."/>
            <person name="LaButti K."/>
            <person name="Pangilinan J."/>
            <person name="Lipzen A."/>
            <person name="Riley R."/>
            <person name="Andreopoulos W."/>
            <person name="He G."/>
            <person name="Johnson J."/>
            <person name="Nolan M."/>
            <person name="Tritt A."/>
            <person name="Barry K.W."/>
            <person name="Grigoriev I.V."/>
            <person name="Nagy L.G."/>
            <person name="Hibbett D."/>
            <person name="Henrissat B."/>
            <person name="Matheny P.B."/>
            <person name="Labbe J."/>
            <person name="Martin F.M."/>
        </authorList>
    </citation>
    <scope>NUCLEOTIDE SEQUENCE</scope>
    <source>
        <strain evidence="3">BPL690</strain>
    </source>
</reference>
<keyword evidence="2" id="KW-0732">Signal</keyword>
<sequence>MRPALSVVLLFLSLVSAINFQVPNNITSGGPATISWSSGSGDPQVFSLELSNPTLFHDALALANNVEKPPGTSPLLFPSSRPRKTSGSVTNPTGSSASTTGFGVTVSSTRSSGSSGSASSSGASSSASPSTFNGNGNGAIGSYVDNPVMGSVIAAVMGIVAGAVFV</sequence>